<comment type="pathway">
    <text evidence="8">Carotenoid biosynthesis; staphyloxanthin biosynthesis; staphyloxanthin from farnesyl diphosphate: step 4/5.</text>
</comment>
<dbReference type="PANTHER" id="PTHR43646:SF2">
    <property type="entry name" value="GLYCOSYLTRANSFERASE 2-LIKE DOMAIN-CONTAINING PROTEIN"/>
    <property type="match status" value="1"/>
</dbReference>
<comment type="similarity">
    <text evidence="9">Belongs to the glycosyltransferase 2 family. CrtQ subfamily.</text>
</comment>
<dbReference type="RefSeq" id="WP_347325065.1">
    <property type="nucleotide sequence ID" value="NZ_JBCGUH010000005.1"/>
</dbReference>
<evidence type="ECO:0000256" key="2">
    <source>
        <dbReference type="ARBA" id="ARBA00022475"/>
    </source>
</evidence>
<feature type="transmembrane region" description="Helical" evidence="11">
    <location>
        <begin position="342"/>
        <end position="360"/>
    </location>
</feature>
<evidence type="ECO:0000256" key="6">
    <source>
        <dbReference type="ARBA" id="ARBA00023136"/>
    </source>
</evidence>
<feature type="transmembrane region" description="Helical" evidence="11">
    <location>
        <begin position="15"/>
        <end position="35"/>
    </location>
</feature>
<dbReference type="Proteomes" id="UP001597233">
    <property type="component" value="Unassembled WGS sequence"/>
</dbReference>
<evidence type="ECO:0000256" key="4">
    <source>
        <dbReference type="ARBA" id="ARBA00022679"/>
    </source>
</evidence>
<reference evidence="14" key="1">
    <citation type="journal article" date="2019" name="Int. J. Syst. Evol. Microbiol.">
        <title>The Global Catalogue of Microorganisms (GCM) 10K type strain sequencing project: providing services to taxonomists for standard genome sequencing and annotation.</title>
        <authorList>
            <consortium name="The Broad Institute Genomics Platform"/>
            <consortium name="The Broad Institute Genome Sequencing Center for Infectious Disease"/>
            <person name="Wu L."/>
            <person name="Ma J."/>
        </authorList>
    </citation>
    <scope>NUCLEOTIDE SEQUENCE [LARGE SCALE GENOMIC DNA]</scope>
    <source>
        <strain evidence="14">CCUG 54950</strain>
    </source>
</reference>
<keyword evidence="4 13" id="KW-0808">Transferase</keyword>
<keyword evidence="11" id="KW-0812">Transmembrane</keyword>
<keyword evidence="14" id="KW-1185">Reference proteome</keyword>
<keyword evidence="5" id="KW-0125">Carotenoid biosynthesis</keyword>
<evidence type="ECO:0000313" key="13">
    <source>
        <dbReference type="EMBL" id="MFD1887453.1"/>
    </source>
</evidence>
<evidence type="ECO:0000256" key="3">
    <source>
        <dbReference type="ARBA" id="ARBA00022676"/>
    </source>
</evidence>
<dbReference type="EMBL" id="JBHUEH010000023">
    <property type="protein sequence ID" value="MFD1887453.1"/>
    <property type="molecule type" value="Genomic_DNA"/>
</dbReference>
<comment type="subcellular location">
    <subcellularLocation>
        <location evidence="1">Cell membrane</location>
    </subcellularLocation>
</comment>
<keyword evidence="2" id="KW-1003">Cell membrane</keyword>
<sequence>MTNTANGEKGEPMELLLMVITCWLLLQLAFTIWNLSRMPKLGKPVQRQAWEQEYDFPDQVTACTDGDKPLLSVLIPARNEERNIRECLESISACRTDTMKLEILVMNDHSEDDTEAEIRQTMANDDRIRLFHGTTLPQGWMGKSYACHQLSLHARGEWWLFVDADVRLEPEALEAAMVTARSQRTGLISGFPRMETGTWLEHIVVPMMAFIIGYHLPIMMIRRSPRPVFLAVTGALLMIHRDSYKRSGGHAHIYNHIVEDMELARAVKQAGDPVTLADVHRHTSARMYRNAAEVWEGYKKNIFAGTGRNPLLVFGVSIFYALLFLLPLVMLIWSLVTAQPVLAAWAGAAVLIGMITKGIIDRFSGKSFWLGLLMPISAACLILILLDSWIASLNGKGYRWKGRTYG</sequence>
<feature type="transmembrane region" description="Helical" evidence="11">
    <location>
        <begin position="367"/>
        <end position="391"/>
    </location>
</feature>
<evidence type="ECO:0000256" key="7">
    <source>
        <dbReference type="ARBA" id="ARBA00037281"/>
    </source>
</evidence>
<keyword evidence="11" id="KW-1133">Transmembrane helix</keyword>
<protein>
    <recommendedName>
        <fullName evidence="10">4,4'-diaponeurosporenoate glycosyltransferase</fullName>
    </recommendedName>
</protein>
<comment type="function">
    <text evidence="7">Catalyzes the glycosylation of 4,4'-diaponeurosporenoate, i.e. the esterification of glucose at the C1'' position with the carboxyl group of 4,4'-diaponeurosporenic acid, to form glycosyl-4,4'-diaponeurosporenoate. This is a step in the biosynthesis of staphyloxanthin, an orange pigment present in most staphylococci strains.</text>
</comment>
<keyword evidence="3 13" id="KW-0328">Glycosyltransferase</keyword>
<evidence type="ECO:0000256" key="8">
    <source>
        <dbReference type="ARBA" id="ARBA00037904"/>
    </source>
</evidence>
<organism evidence="13 14">
    <name type="scientific">Paenibacillus wenxiniae</name>
    <dbReference type="NCBI Taxonomy" id="1636843"/>
    <lineage>
        <taxon>Bacteria</taxon>
        <taxon>Bacillati</taxon>
        <taxon>Bacillota</taxon>
        <taxon>Bacilli</taxon>
        <taxon>Bacillales</taxon>
        <taxon>Paenibacillaceae</taxon>
        <taxon>Paenibacillus</taxon>
    </lineage>
</organism>
<dbReference type="InterPro" id="IPR029044">
    <property type="entry name" value="Nucleotide-diphossugar_trans"/>
</dbReference>
<dbReference type="InterPro" id="IPR001173">
    <property type="entry name" value="Glyco_trans_2-like"/>
</dbReference>
<keyword evidence="6 11" id="KW-0472">Membrane</keyword>
<gene>
    <name evidence="13" type="ORF">ACFSC9_18305</name>
</gene>
<evidence type="ECO:0000256" key="11">
    <source>
        <dbReference type="SAM" id="Phobius"/>
    </source>
</evidence>
<evidence type="ECO:0000256" key="1">
    <source>
        <dbReference type="ARBA" id="ARBA00004236"/>
    </source>
</evidence>
<evidence type="ECO:0000313" key="14">
    <source>
        <dbReference type="Proteomes" id="UP001597233"/>
    </source>
</evidence>
<evidence type="ECO:0000259" key="12">
    <source>
        <dbReference type="Pfam" id="PF00535"/>
    </source>
</evidence>
<name>A0ABW4RP89_9BACL</name>
<evidence type="ECO:0000256" key="9">
    <source>
        <dbReference type="ARBA" id="ARBA00038120"/>
    </source>
</evidence>
<comment type="caution">
    <text evidence="13">The sequence shown here is derived from an EMBL/GenBank/DDBJ whole genome shotgun (WGS) entry which is preliminary data.</text>
</comment>
<dbReference type="Gene3D" id="3.90.550.10">
    <property type="entry name" value="Spore Coat Polysaccharide Biosynthesis Protein SpsA, Chain A"/>
    <property type="match status" value="1"/>
</dbReference>
<evidence type="ECO:0000256" key="5">
    <source>
        <dbReference type="ARBA" id="ARBA00022746"/>
    </source>
</evidence>
<dbReference type="Pfam" id="PF00535">
    <property type="entry name" value="Glycos_transf_2"/>
    <property type="match status" value="1"/>
</dbReference>
<evidence type="ECO:0000256" key="10">
    <source>
        <dbReference type="ARBA" id="ARBA00040345"/>
    </source>
</evidence>
<dbReference type="SUPFAM" id="SSF53448">
    <property type="entry name" value="Nucleotide-diphospho-sugar transferases"/>
    <property type="match status" value="1"/>
</dbReference>
<dbReference type="PANTHER" id="PTHR43646">
    <property type="entry name" value="GLYCOSYLTRANSFERASE"/>
    <property type="match status" value="1"/>
</dbReference>
<dbReference type="GO" id="GO:0016757">
    <property type="term" value="F:glycosyltransferase activity"/>
    <property type="evidence" value="ECO:0007669"/>
    <property type="project" value="UniProtKB-KW"/>
</dbReference>
<feature type="domain" description="Glycosyltransferase 2-like" evidence="12">
    <location>
        <begin position="72"/>
        <end position="244"/>
    </location>
</feature>
<feature type="transmembrane region" description="Helical" evidence="11">
    <location>
        <begin position="311"/>
        <end position="336"/>
    </location>
</feature>
<accession>A0ABW4RP89</accession>
<proteinExistence type="inferred from homology"/>